<dbReference type="AlphaFoldDB" id="A0A6S7JZA0"/>
<dbReference type="SMART" id="SM00368">
    <property type="entry name" value="LRR_RI"/>
    <property type="match status" value="5"/>
</dbReference>
<keyword evidence="2" id="KW-0677">Repeat</keyword>
<protein>
    <submittedName>
        <fullName evidence="5">NACHT, LRR and PYD domains-containing 14-like</fullName>
    </submittedName>
</protein>
<keyword evidence="6" id="KW-1185">Reference proteome</keyword>
<dbReference type="InterPro" id="IPR032675">
    <property type="entry name" value="LRR_dom_sf"/>
</dbReference>
<evidence type="ECO:0000313" key="6">
    <source>
        <dbReference type="Proteomes" id="UP001152795"/>
    </source>
</evidence>
<dbReference type="PANTHER" id="PTHR24106">
    <property type="entry name" value="NACHT, LRR AND CARD DOMAINS-CONTAINING"/>
    <property type="match status" value="1"/>
</dbReference>
<reference evidence="5" key="1">
    <citation type="submission" date="2020-04" db="EMBL/GenBank/DDBJ databases">
        <authorList>
            <person name="Alioto T."/>
            <person name="Alioto T."/>
            <person name="Gomez Garrido J."/>
        </authorList>
    </citation>
    <scope>NUCLEOTIDE SEQUENCE</scope>
    <source>
        <strain evidence="5">A484AB</strain>
    </source>
</reference>
<gene>
    <name evidence="5" type="ORF">PACLA_8A002629</name>
</gene>
<dbReference type="SUPFAM" id="SSF52540">
    <property type="entry name" value="P-loop containing nucleoside triphosphate hydrolases"/>
    <property type="match status" value="1"/>
</dbReference>
<sequence>MIADVYNAFLPSKRFSIVAYICLITHLLFGFIFSIVTAVWDANENGKFSCSVDAKSTATYKKQVDQACLAKYDQAYNSPVALYGFVLLSTGFTILVSVIYSLIVRTRVDEIVSRPERQTDGEAVMKIVDKTRNKNRGQNKRTVYVLYFYFVHLVLRMLLGIILIVLQYTYFYPSGFDSKFSCSFLPTEVTSNINTPQNESHNSNRTLVTCENAAASEKWLWGIFVSVINSVVALVTFLEVIYLLPRLPILNRHYEVGSWTRDTQFVTTFFLRNQVAIAPYNNNLQEYIHFYKEQVLNRSRAPDISCGPKACLDDLYIDVVIHTGRAQHEFLKEMDRHEIYDVYMEVPVTSIRLEKIKDLFRTNADTKGNFPRSILAIGRPGIGKTVLTEKILRDWANGVDEYYYDKIALLFKFSWFNNNNNKLENISLKKFLCFGTGLSDEKCESIYEEITKHPQKAILIFDGLDEYHGDLINCLDQSRIILNDPDICMSAMKLFVKLVLGDLLKGATVVVTSRPTADDFYSRLDFDRNVEIIGFTSDKIEEYVKRFCDHNNTSDLKMKLLNHIKCSSELLNLCHIPGNCFIVCATLSGCLSDPINETGALPTLTELFQTTVDHFEKYHHRNTDINPMTEETLKELQQLAFCGMENGQLIFDEELFDEQMTKSCLLNSLSNPIFRLEKQFCFIHLTIQEFLAARHVTETFAPPEIKKFISDHVESGRWHLVLQFIAGHLGKKIKNFDRKYKDCIFAFAEGLEVTNCKIEATYFEVFIMKCLKEAGDEEITKEVCKTTAINDLVELRTSTLYNLSSSEWAAVNFVCKHMTKLANLTLLQFAVDCCPEVLGLLRKRCLNKLEIEGVSHSEVFSALMELNCKLDHKHTKLTSLTVKISPQSRLPTMRNFIENGHASQLEQLTLPSNEIDPHQISKLCEVFNNGHCPNLTHLNLRNNSLYDVGARVLCDTLTKELCKLNTLDVSACKLTDRCISTLVKALQDERCQLTDLSLKMNAIGDEGACMLFEDALTKKHCKLTRLCLDKCSLTDHCIPSLCTGLEDEHCKLTKLWLGANNFTENGRKLLHDITNYKSCKARDLQIEVSMDQ</sequence>
<dbReference type="GO" id="GO:0005524">
    <property type="term" value="F:ATP binding"/>
    <property type="evidence" value="ECO:0007669"/>
    <property type="project" value="UniProtKB-KW"/>
</dbReference>
<keyword evidence="3" id="KW-0547">Nucleotide-binding</keyword>
<dbReference type="Gene3D" id="1.20.1440.80">
    <property type="entry name" value="Gap junction channel protein cysteine-rich domain"/>
    <property type="match status" value="1"/>
</dbReference>
<accession>A0A6S7JZA0</accession>
<feature type="non-terminal residue" evidence="5">
    <location>
        <position position="1092"/>
    </location>
</feature>
<dbReference type="InterPro" id="IPR038359">
    <property type="entry name" value="Connexin_N_sf"/>
</dbReference>
<evidence type="ECO:0000256" key="4">
    <source>
        <dbReference type="ARBA" id="ARBA00022840"/>
    </source>
</evidence>
<dbReference type="PROSITE" id="PS50837">
    <property type="entry name" value="NACHT"/>
    <property type="match status" value="1"/>
</dbReference>
<dbReference type="OrthoDB" id="120976at2759"/>
<dbReference type="Pfam" id="PF05729">
    <property type="entry name" value="NACHT"/>
    <property type="match status" value="1"/>
</dbReference>
<evidence type="ECO:0000256" key="1">
    <source>
        <dbReference type="ARBA" id="ARBA00022614"/>
    </source>
</evidence>
<dbReference type="EMBL" id="CACRXK020022045">
    <property type="protein sequence ID" value="CAB4036448.1"/>
    <property type="molecule type" value="Genomic_DNA"/>
</dbReference>
<dbReference type="SUPFAM" id="SSF52047">
    <property type="entry name" value="RNI-like"/>
    <property type="match status" value="1"/>
</dbReference>
<dbReference type="Proteomes" id="UP001152795">
    <property type="component" value="Unassembled WGS sequence"/>
</dbReference>
<evidence type="ECO:0000256" key="3">
    <source>
        <dbReference type="ARBA" id="ARBA00022741"/>
    </source>
</evidence>
<dbReference type="InterPro" id="IPR007111">
    <property type="entry name" value="NACHT_NTPase"/>
</dbReference>
<keyword evidence="1" id="KW-0433">Leucine-rich repeat</keyword>
<evidence type="ECO:0000256" key="2">
    <source>
        <dbReference type="ARBA" id="ARBA00022737"/>
    </source>
</evidence>
<name>A0A6S7JZA0_PARCT</name>
<keyword evidence="4" id="KW-0067">ATP-binding</keyword>
<dbReference type="Pfam" id="PF13516">
    <property type="entry name" value="LRR_6"/>
    <property type="match status" value="2"/>
</dbReference>
<organism evidence="5 6">
    <name type="scientific">Paramuricea clavata</name>
    <name type="common">Red gorgonian</name>
    <name type="synonym">Violescent sea-whip</name>
    <dbReference type="NCBI Taxonomy" id="317549"/>
    <lineage>
        <taxon>Eukaryota</taxon>
        <taxon>Metazoa</taxon>
        <taxon>Cnidaria</taxon>
        <taxon>Anthozoa</taxon>
        <taxon>Octocorallia</taxon>
        <taxon>Malacalcyonacea</taxon>
        <taxon>Plexauridae</taxon>
        <taxon>Paramuricea</taxon>
    </lineage>
</organism>
<dbReference type="InterPro" id="IPR027417">
    <property type="entry name" value="P-loop_NTPase"/>
</dbReference>
<dbReference type="InterPro" id="IPR051261">
    <property type="entry name" value="NLR"/>
</dbReference>
<dbReference type="InterPro" id="IPR001611">
    <property type="entry name" value="Leu-rich_rpt"/>
</dbReference>
<dbReference type="Gene3D" id="3.80.10.10">
    <property type="entry name" value="Ribonuclease Inhibitor"/>
    <property type="match status" value="1"/>
</dbReference>
<dbReference type="Gene3D" id="3.40.50.300">
    <property type="entry name" value="P-loop containing nucleotide triphosphate hydrolases"/>
    <property type="match status" value="1"/>
</dbReference>
<proteinExistence type="predicted"/>
<comment type="caution">
    <text evidence="5">The sequence shown here is derived from an EMBL/GenBank/DDBJ whole genome shotgun (WGS) entry which is preliminary data.</text>
</comment>
<evidence type="ECO:0000313" key="5">
    <source>
        <dbReference type="EMBL" id="CAB4036448.1"/>
    </source>
</evidence>